<dbReference type="InterPro" id="IPR036875">
    <property type="entry name" value="Znf_CCHC_sf"/>
</dbReference>
<dbReference type="AlphaFoldDB" id="A0A699KFG0"/>
<proteinExistence type="predicted"/>
<feature type="region of interest" description="Disordered" evidence="2">
    <location>
        <begin position="93"/>
        <end position="143"/>
    </location>
</feature>
<gene>
    <name evidence="4" type="ORF">Tci_659582</name>
</gene>
<keyword evidence="1" id="KW-0863">Zinc-finger</keyword>
<evidence type="ECO:0000256" key="1">
    <source>
        <dbReference type="PROSITE-ProRule" id="PRU00047"/>
    </source>
</evidence>
<feature type="domain" description="CCHC-type" evidence="3">
    <location>
        <begin position="151"/>
        <end position="166"/>
    </location>
</feature>
<dbReference type="SMART" id="SM00343">
    <property type="entry name" value="ZnF_C2HC"/>
    <property type="match status" value="1"/>
</dbReference>
<evidence type="ECO:0000259" key="3">
    <source>
        <dbReference type="PROSITE" id="PS50158"/>
    </source>
</evidence>
<name>A0A699KFG0_TANCI</name>
<organism evidence="4">
    <name type="scientific">Tanacetum cinerariifolium</name>
    <name type="common">Dalmatian daisy</name>
    <name type="synonym">Chrysanthemum cinerariifolium</name>
    <dbReference type="NCBI Taxonomy" id="118510"/>
    <lineage>
        <taxon>Eukaryota</taxon>
        <taxon>Viridiplantae</taxon>
        <taxon>Streptophyta</taxon>
        <taxon>Embryophyta</taxon>
        <taxon>Tracheophyta</taxon>
        <taxon>Spermatophyta</taxon>
        <taxon>Magnoliopsida</taxon>
        <taxon>eudicotyledons</taxon>
        <taxon>Gunneridae</taxon>
        <taxon>Pentapetalae</taxon>
        <taxon>asterids</taxon>
        <taxon>campanulids</taxon>
        <taxon>Asterales</taxon>
        <taxon>Asteraceae</taxon>
        <taxon>Asteroideae</taxon>
        <taxon>Anthemideae</taxon>
        <taxon>Anthemidinae</taxon>
        <taxon>Tanacetum</taxon>
    </lineage>
</organism>
<dbReference type="PROSITE" id="PS50158">
    <property type="entry name" value="ZF_CCHC"/>
    <property type="match status" value="1"/>
</dbReference>
<reference evidence="4" key="1">
    <citation type="journal article" date="2019" name="Sci. Rep.">
        <title>Draft genome of Tanacetum cinerariifolium, the natural source of mosquito coil.</title>
        <authorList>
            <person name="Yamashiro T."/>
            <person name="Shiraishi A."/>
            <person name="Satake H."/>
            <person name="Nakayama K."/>
        </authorList>
    </citation>
    <scope>NUCLEOTIDE SEQUENCE</scope>
</reference>
<dbReference type="Pfam" id="PF00098">
    <property type="entry name" value="zf-CCHC"/>
    <property type="match status" value="1"/>
</dbReference>
<evidence type="ECO:0000313" key="4">
    <source>
        <dbReference type="EMBL" id="GFA87610.1"/>
    </source>
</evidence>
<feature type="non-terminal residue" evidence="4">
    <location>
        <position position="1"/>
    </location>
</feature>
<dbReference type="EMBL" id="BKCJ010505406">
    <property type="protein sequence ID" value="GFA87610.1"/>
    <property type="molecule type" value="Genomic_DNA"/>
</dbReference>
<keyword evidence="1" id="KW-0862">Zinc</keyword>
<keyword evidence="1" id="KW-0479">Metal-binding</keyword>
<accession>A0A699KFG0</accession>
<feature type="compositionally biased region" description="Polar residues" evidence="2">
    <location>
        <begin position="93"/>
        <end position="109"/>
    </location>
</feature>
<feature type="compositionally biased region" description="Polar residues" evidence="2">
    <location>
        <begin position="117"/>
        <end position="143"/>
    </location>
</feature>
<dbReference type="InterPro" id="IPR001878">
    <property type="entry name" value="Znf_CCHC"/>
</dbReference>
<dbReference type="GO" id="GO:0008270">
    <property type="term" value="F:zinc ion binding"/>
    <property type="evidence" value="ECO:0007669"/>
    <property type="project" value="UniProtKB-KW"/>
</dbReference>
<dbReference type="Gene3D" id="4.10.60.10">
    <property type="entry name" value="Zinc finger, CCHC-type"/>
    <property type="match status" value="1"/>
</dbReference>
<comment type="caution">
    <text evidence="4">The sequence shown here is derived from an EMBL/GenBank/DDBJ whole genome shotgun (WGS) entry which is preliminary data.</text>
</comment>
<protein>
    <recommendedName>
        <fullName evidence="3">CCHC-type domain-containing protein</fullName>
    </recommendedName>
</protein>
<dbReference type="GO" id="GO:0003676">
    <property type="term" value="F:nucleic acid binding"/>
    <property type="evidence" value="ECO:0007669"/>
    <property type="project" value="InterPro"/>
</dbReference>
<dbReference type="SUPFAM" id="SSF57756">
    <property type="entry name" value="Retrovirus zinc finger-like domains"/>
    <property type="match status" value="1"/>
</dbReference>
<sequence length="486" mass="55473">SSQYGSHAQSSTPLSITYPSNDFQSSIHHNVYNPSSSIPQVEYAPSVHQQYDFSQPNSGLIVPVFQNGDDLIDAINHMMSFLTAVVTSRYPPTNNQLRNSSNPRQQATINKERVTVQPIQGRQNSLAAGTSRPYTSGPSGNNSGKQRTVVCYNCKGEGHMSKQCTKPMRKKDEAWFKDKYVITNNAAYQADDMDAYDSNCDEINSAKIALMANLSHYGFDNLVEKTNAIVIRDSEETLMLEEESRSKMLQKQKDPMMSEKKVNTKPVDYAALNQLSQDFETRFVPQTELSAKQVFWSQNFMNFKEPNLSTRPTQVEVPKELPKVSMVNSSLKKLKFHLASFDVAIEQHRVDSNRFQDKMREDLIENERLLEQAISKDIVNIVVTANEIFQRNNSFSQQSILSFDQLFEINELKAQSQEKDMVIIKLKERIKSLSGNLKEEKIKQELEEIETINIVLDHRVTKLVTENEHLKQTYKQLYNSIKSSCI</sequence>
<evidence type="ECO:0000256" key="2">
    <source>
        <dbReference type="SAM" id="MobiDB-lite"/>
    </source>
</evidence>